<protein>
    <submittedName>
        <fullName evidence="2">Uncharacterized protein</fullName>
    </submittedName>
</protein>
<evidence type="ECO:0000313" key="2">
    <source>
        <dbReference type="EMBL" id="NGM15252.1"/>
    </source>
</evidence>
<accession>A0A6M1LAD7</accession>
<evidence type="ECO:0000313" key="3">
    <source>
        <dbReference type="Proteomes" id="UP000478148"/>
    </source>
</evidence>
<gene>
    <name evidence="2" type="ORF">ENC19_22670</name>
</gene>
<dbReference type="AlphaFoldDB" id="A0A6M1LAD7"/>
<evidence type="ECO:0000256" key="1">
    <source>
        <dbReference type="SAM" id="MobiDB-lite"/>
    </source>
</evidence>
<dbReference type="EMBL" id="SAIY01000008">
    <property type="protein sequence ID" value="NGM15252.1"/>
    <property type="molecule type" value="Genomic_DNA"/>
</dbReference>
<sequence length="156" mass="16848">MSGVADGWRAHPEAVDARPGLPPVAPGRVVGVGAICDLRPRRPDDAGSQSFSVAEFVRLEDSRRVILHEDRGFTIGRTAAGPPSGAAPVHLTRDEITRNVMNVVLTDDGTATEEHPWSWLADLARARGLNVTAAGLRRLPYEVVLTEQVTRWLGPT</sequence>
<proteinExistence type="predicted"/>
<reference evidence="2 3" key="1">
    <citation type="submission" date="2020-02" db="EMBL/GenBank/DDBJ databases">
        <title>Draft Genome Sequence of Verrucosispora sp. Strain CWR15, Isolated from Gulf of Mexico Sponge.</title>
        <authorList>
            <person name="Kennedy S.J."/>
            <person name="Cella E."/>
            <person name="Azarian T."/>
            <person name="Baker B.J."/>
            <person name="Shaw L.N."/>
        </authorList>
    </citation>
    <scope>NUCLEOTIDE SEQUENCE [LARGE SCALE GENOMIC DNA]</scope>
    <source>
        <strain evidence="2 3">CWR15</strain>
    </source>
</reference>
<organism evidence="2 3">
    <name type="scientific">Verrucosispora sioxanthis</name>
    <dbReference type="NCBI Taxonomy" id="2499994"/>
    <lineage>
        <taxon>Bacteria</taxon>
        <taxon>Bacillati</taxon>
        <taxon>Actinomycetota</taxon>
        <taxon>Actinomycetes</taxon>
        <taxon>Micromonosporales</taxon>
        <taxon>Micromonosporaceae</taxon>
        <taxon>Micromonospora</taxon>
    </lineage>
</organism>
<keyword evidence="3" id="KW-1185">Reference proteome</keyword>
<comment type="caution">
    <text evidence="2">The sequence shown here is derived from an EMBL/GenBank/DDBJ whole genome shotgun (WGS) entry which is preliminary data.</text>
</comment>
<dbReference type="RefSeq" id="WP_164449094.1">
    <property type="nucleotide sequence ID" value="NZ_SAIY01000008.1"/>
</dbReference>
<dbReference type="Proteomes" id="UP000478148">
    <property type="component" value="Unassembled WGS sequence"/>
</dbReference>
<name>A0A6M1LAD7_9ACTN</name>
<feature type="region of interest" description="Disordered" evidence="1">
    <location>
        <begin position="1"/>
        <end position="20"/>
    </location>
</feature>